<reference evidence="3" key="1">
    <citation type="journal article" date="2019" name="Int. J. Syst. Evol. Microbiol.">
        <title>The Global Catalogue of Microorganisms (GCM) 10K type strain sequencing project: providing services to taxonomists for standard genome sequencing and annotation.</title>
        <authorList>
            <consortium name="The Broad Institute Genomics Platform"/>
            <consortium name="The Broad Institute Genome Sequencing Center for Infectious Disease"/>
            <person name="Wu L."/>
            <person name="Ma J."/>
        </authorList>
    </citation>
    <scope>NUCLEOTIDE SEQUENCE [LARGE SCALE GENOMIC DNA]</scope>
    <source>
        <strain evidence="3">CCM 7224</strain>
    </source>
</reference>
<dbReference type="Proteomes" id="UP001595834">
    <property type="component" value="Unassembled WGS sequence"/>
</dbReference>
<evidence type="ECO:0000313" key="2">
    <source>
        <dbReference type="EMBL" id="MFC4961067.1"/>
    </source>
</evidence>
<evidence type="ECO:0000313" key="3">
    <source>
        <dbReference type="Proteomes" id="UP001595834"/>
    </source>
</evidence>
<dbReference type="SUPFAM" id="SSF52540">
    <property type="entry name" value="P-loop containing nucleoside triphosphate hydrolases"/>
    <property type="match status" value="1"/>
</dbReference>
<comment type="caution">
    <text evidence="2">The sequence shown here is derived from an EMBL/GenBank/DDBJ whole genome shotgun (WGS) entry which is preliminary data.</text>
</comment>
<dbReference type="Pfam" id="PF13374">
    <property type="entry name" value="TPR_10"/>
    <property type="match status" value="1"/>
</dbReference>
<dbReference type="InterPro" id="IPR027417">
    <property type="entry name" value="P-loop_NTPase"/>
</dbReference>
<dbReference type="InterPro" id="IPR053137">
    <property type="entry name" value="NLR-like"/>
</dbReference>
<accession>A0ABV9UY27</accession>
<dbReference type="Gene3D" id="3.40.50.300">
    <property type="entry name" value="P-loop containing nucleotide triphosphate hydrolases"/>
    <property type="match status" value="1"/>
</dbReference>
<keyword evidence="3" id="KW-1185">Reference proteome</keyword>
<dbReference type="PANTHER" id="PTHR46082:SF6">
    <property type="entry name" value="AAA+ ATPASE DOMAIN-CONTAINING PROTEIN-RELATED"/>
    <property type="match status" value="1"/>
</dbReference>
<dbReference type="Gene3D" id="1.25.40.10">
    <property type="entry name" value="Tetratricopeptide repeat domain"/>
    <property type="match status" value="2"/>
</dbReference>
<feature type="domain" description="NB-ARC" evidence="1">
    <location>
        <begin position="66"/>
        <end position="185"/>
    </location>
</feature>
<name>A0ABV9UY27_9ACTN</name>
<dbReference type="InterPro" id="IPR011990">
    <property type="entry name" value="TPR-like_helical_dom_sf"/>
</dbReference>
<dbReference type="PRINTS" id="PR00364">
    <property type="entry name" value="DISEASERSIST"/>
</dbReference>
<protein>
    <submittedName>
        <fullName evidence="2">Tetratricopeptide repeat protein</fullName>
    </submittedName>
</protein>
<dbReference type="EMBL" id="JBHSIZ010000041">
    <property type="protein sequence ID" value="MFC4961067.1"/>
    <property type="molecule type" value="Genomic_DNA"/>
</dbReference>
<organism evidence="2 3">
    <name type="scientific">Streptomyces mauvecolor</name>
    <dbReference type="NCBI Taxonomy" id="58345"/>
    <lineage>
        <taxon>Bacteria</taxon>
        <taxon>Bacillati</taxon>
        <taxon>Actinomycetota</taxon>
        <taxon>Actinomycetes</taxon>
        <taxon>Kitasatosporales</taxon>
        <taxon>Streptomycetaceae</taxon>
        <taxon>Streptomyces</taxon>
    </lineage>
</organism>
<dbReference type="InterPro" id="IPR002182">
    <property type="entry name" value="NB-ARC"/>
</dbReference>
<proteinExistence type="predicted"/>
<gene>
    <name evidence="2" type="ORF">ACFPFX_32735</name>
</gene>
<dbReference type="PANTHER" id="PTHR46082">
    <property type="entry name" value="ATP/GTP-BINDING PROTEIN-RELATED"/>
    <property type="match status" value="1"/>
</dbReference>
<evidence type="ECO:0000259" key="1">
    <source>
        <dbReference type="Pfam" id="PF00931"/>
    </source>
</evidence>
<dbReference type="RefSeq" id="WP_344378523.1">
    <property type="nucleotide sequence ID" value="NZ_BAAASQ010000022.1"/>
</dbReference>
<dbReference type="SUPFAM" id="SSF48452">
    <property type="entry name" value="TPR-like"/>
    <property type="match status" value="2"/>
</dbReference>
<sequence>MNAHASNGSMAINNVEPGGQVSASFFAPPRRPVTWPHTVGVLPRQADHFLDRRPAEQMQQAMADGGTAVLAGMGGVGKTQLAAHHARALLRAGALDLLVWMTASDPTAIMSGYAEAEAAAAILGTDKPEPEEAARAFLNWLEPSPTRRVRWLVVLDDVADPADLRGLWPPRSPHGRTLITTRRRDQLLQGDSRRLVPVGVFNEQEAAAYLTATLAAHDRHESADQLALLAADLGHLPLALSQAAAYLIDTALDCTTYHRLLTDRAHTLTEVLPDPSKLPDDQATTLAAAWSLSIDRADQLPPAGLARPMLQLAAMLNPNGIPASVLSGAPALQYLAERATRPAVSADIGQAETRRWWPRHRSRPPHATPAPVTAEDARGVLRTLDRLSLIDYTPATEHQAVRIHQLIQRAVRDTLTTAEHAHRVRAAADAVATVWPENEQDIPLSQSFRANAEALGCQAEDALYQSGAHEVLFRAGRSLGNTGQYSAAVIYFRQLADTANQRLGADHYDTLRARGDLAGWMREAGDAAGAARALTELLPDMTLTLGPDHPHTLLVRKMLIELGASRDPEGAAEALHALLTDMVRALGPGHPYTFGTLGHLIALGESAEDTVEPLSQHLAYAVGVLGPDHTYTLAIRGDIAESQGRAGDAEGAVTGFAELLPDMVRVLGPDHPHTFAIRDDLAGWRGRAGDGEGAIAAFAELVADMVRVLGPDHPHTLGTQANLNRWRAAAGHTVVDESTD</sequence>
<dbReference type="Pfam" id="PF00931">
    <property type="entry name" value="NB-ARC"/>
    <property type="match status" value="1"/>
</dbReference>